<keyword evidence="1" id="KW-0175">Coiled coil</keyword>
<evidence type="ECO:0000256" key="1">
    <source>
        <dbReference type="SAM" id="Coils"/>
    </source>
</evidence>
<dbReference type="Proteomes" id="UP000194933">
    <property type="component" value="Unassembled WGS sequence"/>
</dbReference>
<evidence type="ECO:0000313" key="2">
    <source>
        <dbReference type="EMBL" id="OTP10960.1"/>
    </source>
</evidence>
<dbReference type="RefSeq" id="WP_086284271.1">
    <property type="nucleotide sequence ID" value="NZ_NGMO01000002.1"/>
</dbReference>
<sequence>MLTDEAKEMNEQKAKEFVTRVNILILTLSLKELDIYFNQNEFYQLLFSTYIKMIENDQDSFFIEEERKEKIIQSLERTKAFYDFESKEQLQTIFETMSNDDPTDFMLFPSEFSSSGYKESDAHICGLTVYKKNEEFLVMKVDKSQSFDGKTASYFVVPLTQIEELSNLFFCERDFGKLEPDSIFKSLKNLSIEVKNLAVIMEKQSTGNCSVSEVEASLRTVLFNCRTDLFCLNVDEKDDYITPKWNPEHQEPTLEMRKRFLGALKGKNKDWNQYFDYIFDYYLYRKGELVSDSSLANYSSRKARHRKVRDIFSMDTYIPEMLKNNGQILQENTPLLAVEIREIEPIGILDEKEIREIDTKYLNFSIVHNMKRIKMFKERLPLIKIQRAKDITESIISRLQDKNKEIEAELQRREEIEKGRQDKKCTNQTFAQLASRAVRSVKYSHRLNMQNLPRKKVLYDELNSYREC</sequence>
<comment type="caution">
    <text evidence="2">The sequence shown here is derived from an EMBL/GenBank/DDBJ whole genome shotgun (WGS) entry which is preliminary data.</text>
</comment>
<organism evidence="2 3">
    <name type="scientific">Candidatus Enterococcus wittei</name>
    <dbReference type="NCBI Taxonomy" id="1987383"/>
    <lineage>
        <taxon>Bacteria</taxon>
        <taxon>Bacillati</taxon>
        <taxon>Bacillota</taxon>
        <taxon>Bacilli</taxon>
        <taxon>Lactobacillales</taxon>
        <taxon>Enterococcaceae</taxon>
        <taxon>Enterococcus</taxon>
    </lineage>
</organism>
<dbReference type="AlphaFoldDB" id="A0A242JZY1"/>
<dbReference type="STRING" id="1987383.A5844_001094"/>
<dbReference type="EMBL" id="NGMO01000002">
    <property type="protein sequence ID" value="OTP10960.1"/>
    <property type="molecule type" value="Genomic_DNA"/>
</dbReference>
<keyword evidence="3" id="KW-1185">Reference proteome</keyword>
<feature type="coiled-coil region" evidence="1">
    <location>
        <begin position="389"/>
        <end position="419"/>
    </location>
</feature>
<proteinExistence type="predicted"/>
<gene>
    <name evidence="2" type="ORF">A5844_001094</name>
</gene>
<name>A0A242JZY1_9ENTE</name>
<accession>A0A242JZY1</accession>
<reference evidence="2 3" key="1">
    <citation type="submission" date="2017-05" db="EMBL/GenBank/DDBJ databases">
        <title>The Genome Sequence of Enterococcus sp. 10A9_DIV0425.</title>
        <authorList>
            <consortium name="The Broad Institute Genomics Platform"/>
            <consortium name="The Broad Institute Genomic Center for Infectious Diseases"/>
            <person name="Earl A."/>
            <person name="Manson A."/>
            <person name="Schwartman J."/>
            <person name="Gilmore M."/>
            <person name="Abouelleil A."/>
            <person name="Cao P."/>
            <person name="Chapman S."/>
            <person name="Cusick C."/>
            <person name="Shea T."/>
            <person name="Young S."/>
            <person name="Neafsey D."/>
            <person name="Nusbaum C."/>
            <person name="Birren B."/>
        </authorList>
    </citation>
    <scope>NUCLEOTIDE SEQUENCE [LARGE SCALE GENOMIC DNA]</scope>
    <source>
        <strain evidence="2 3">10A9_DIV0425</strain>
    </source>
</reference>
<protein>
    <submittedName>
        <fullName evidence="2">Uncharacterized protein</fullName>
    </submittedName>
</protein>
<evidence type="ECO:0000313" key="3">
    <source>
        <dbReference type="Proteomes" id="UP000194933"/>
    </source>
</evidence>